<organism evidence="1 2">
    <name type="scientific">Natronospira bacteriovora</name>
    <dbReference type="NCBI Taxonomy" id="3069753"/>
    <lineage>
        <taxon>Bacteria</taxon>
        <taxon>Pseudomonadati</taxon>
        <taxon>Pseudomonadota</taxon>
        <taxon>Gammaproteobacteria</taxon>
        <taxon>Natronospirales</taxon>
        <taxon>Natronospiraceae</taxon>
        <taxon>Natronospira</taxon>
    </lineage>
</organism>
<dbReference type="InterPro" id="IPR026350">
    <property type="entry name" value="GxxExxY"/>
</dbReference>
<dbReference type="Pfam" id="PF13366">
    <property type="entry name" value="PDDEXK_3"/>
    <property type="match status" value="1"/>
</dbReference>
<protein>
    <submittedName>
        <fullName evidence="1">GxxExxY protein</fullName>
    </submittedName>
</protein>
<gene>
    <name evidence="1" type="ORF">RBH19_13585</name>
</gene>
<dbReference type="Proteomes" id="UP001239019">
    <property type="component" value="Unassembled WGS sequence"/>
</dbReference>
<sequence length="128" mass="14329">MECAEKPELDRLARLAVGAAMEVLNTLGAGFLEKVYERALVSELTARGLEVKPQAALEVVYKGEPVGHYTADLLIEDRLIVELKCVQALREEHIAQCLNYLAASRLKIALLLNFSTPRLEWRRVVRGL</sequence>
<evidence type="ECO:0000313" key="1">
    <source>
        <dbReference type="EMBL" id="MDQ2070903.1"/>
    </source>
</evidence>
<accession>A0ABU0WAV8</accession>
<evidence type="ECO:0000313" key="2">
    <source>
        <dbReference type="Proteomes" id="UP001239019"/>
    </source>
</evidence>
<dbReference type="EMBL" id="JAVDDT010000013">
    <property type="protein sequence ID" value="MDQ2070903.1"/>
    <property type="molecule type" value="Genomic_DNA"/>
</dbReference>
<name>A0ABU0WAV8_9GAMM</name>
<comment type="caution">
    <text evidence="1">The sequence shown here is derived from an EMBL/GenBank/DDBJ whole genome shotgun (WGS) entry which is preliminary data.</text>
</comment>
<keyword evidence="2" id="KW-1185">Reference proteome</keyword>
<dbReference type="NCBIfam" id="TIGR04256">
    <property type="entry name" value="GxxExxY"/>
    <property type="match status" value="1"/>
</dbReference>
<reference evidence="1 2" key="1">
    <citation type="submission" date="2023-08" db="EMBL/GenBank/DDBJ databases">
        <title>Whole-genome sequencing of halo(alkali)philic microorganisms from hypersaline lakes.</title>
        <authorList>
            <person name="Sorokin D.Y."/>
            <person name="Abbas B."/>
            <person name="Merkel A.Y."/>
        </authorList>
    </citation>
    <scope>NUCLEOTIDE SEQUENCE [LARGE SCALE GENOMIC DNA]</scope>
    <source>
        <strain evidence="1 2">AB-CW4</strain>
    </source>
</reference>
<dbReference type="RefSeq" id="WP_306729401.1">
    <property type="nucleotide sequence ID" value="NZ_JAVDDT010000013.1"/>
</dbReference>
<proteinExistence type="predicted"/>